<accession>A0A099LS90</accession>
<feature type="transmembrane region" description="Helical" evidence="1">
    <location>
        <begin position="137"/>
        <end position="156"/>
    </location>
</feature>
<evidence type="ECO:0000313" key="2">
    <source>
        <dbReference type="EMBL" id="KGK10167.1"/>
    </source>
</evidence>
<organism evidence="2 3">
    <name type="scientific">Vibrio navarrensis</name>
    <dbReference type="NCBI Taxonomy" id="29495"/>
    <lineage>
        <taxon>Bacteria</taxon>
        <taxon>Pseudomonadati</taxon>
        <taxon>Pseudomonadota</taxon>
        <taxon>Gammaproteobacteria</taxon>
        <taxon>Vibrionales</taxon>
        <taxon>Vibrionaceae</taxon>
        <taxon>Vibrio</taxon>
    </lineage>
</organism>
<protein>
    <recommendedName>
        <fullName evidence="4">Polysaccharide polymerase</fullName>
    </recommendedName>
</protein>
<sequence length="375" mass="42729">MNISKKYIPRRIIDVGIIGNIFGIQFISLIMLFLHSIKLMNVRSLAYVIFIFLYFSTIALVDLLDGNITNLFSYINAFLTLSVIVILKREDILNFKRYLVDLAILSVPVAIVMSLFLNSYLEDAGIRTSDVFGMSRLTFFFSEPSHYAIFLAFNLINAKSANVGLARLSIISLGLILTWSLSGYLLFSILLAIDKSKGKSFRLIFFSIFIYMSLFLMWKFVLDGSGFWLEKKLDTLLAVLDGEYGLSSSSVRYLSTVLFFEYAQYSFGKLSFLFGEGMSGYFLWVENYYSTNYGIYRSGDIFNFFTALFVSGGVIGFLFYLFSMFQIVNYDGMSKVRLSLSAIALSLFSGYVFGFTALLYWLLVFSFSIEEIRAK</sequence>
<feature type="transmembrane region" description="Helical" evidence="1">
    <location>
        <begin position="342"/>
        <end position="365"/>
    </location>
</feature>
<comment type="caution">
    <text evidence="2">The sequence shown here is derived from an EMBL/GenBank/DDBJ whole genome shotgun (WGS) entry which is preliminary data.</text>
</comment>
<keyword evidence="1" id="KW-1133">Transmembrane helix</keyword>
<reference evidence="2 3" key="1">
    <citation type="submission" date="2014-04" db="EMBL/GenBank/DDBJ databases">
        <title>Genome sequencing of Vibrio navarrensis strains.</title>
        <authorList>
            <person name="Gladney L.M."/>
            <person name="Katz L.S."/>
            <person name="Marino-Ramirez L."/>
            <person name="Jordan I.K."/>
        </authorList>
    </citation>
    <scope>NUCLEOTIDE SEQUENCE [LARGE SCALE GENOMIC DNA]</scope>
    <source>
        <strain evidence="2 3">ATCC 51183</strain>
    </source>
</reference>
<feature type="transmembrane region" description="Helical" evidence="1">
    <location>
        <begin position="203"/>
        <end position="221"/>
    </location>
</feature>
<feature type="transmembrane region" description="Helical" evidence="1">
    <location>
        <begin position="45"/>
        <end position="64"/>
    </location>
</feature>
<feature type="transmembrane region" description="Helical" evidence="1">
    <location>
        <begin position="168"/>
        <end position="191"/>
    </location>
</feature>
<feature type="transmembrane region" description="Helical" evidence="1">
    <location>
        <begin position="301"/>
        <end position="322"/>
    </location>
</feature>
<name>A0A099LS90_9VIBR</name>
<dbReference type="RefSeq" id="WP_039422864.1">
    <property type="nucleotide sequence ID" value="NZ_CP061845.1"/>
</dbReference>
<feature type="transmembrane region" description="Helical" evidence="1">
    <location>
        <begin position="71"/>
        <end position="87"/>
    </location>
</feature>
<dbReference type="AlphaFoldDB" id="A0A099LS90"/>
<feature type="transmembrane region" description="Helical" evidence="1">
    <location>
        <begin position="99"/>
        <end position="117"/>
    </location>
</feature>
<dbReference type="GeneID" id="43681999"/>
<keyword evidence="3" id="KW-1185">Reference proteome</keyword>
<dbReference type="Proteomes" id="UP000029994">
    <property type="component" value="Unassembled WGS sequence"/>
</dbReference>
<evidence type="ECO:0000313" key="3">
    <source>
        <dbReference type="Proteomes" id="UP000029994"/>
    </source>
</evidence>
<dbReference type="EMBL" id="JMCG01000001">
    <property type="protein sequence ID" value="KGK10167.1"/>
    <property type="molecule type" value="Genomic_DNA"/>
</dbReference>
<keyword evidence="1" id="KW-0472">Membrane</keyword>
<evidence type="ECO:0000256" key="1">
    <source>
        <dbReference type="SAM" id="Phobius"/>
    </source>
</evidence>
<evidence type="ECO:0008006" key="4">
    <source>
        <dbReference type="Google" id="ProtNLM"/>
    </source>
</evidence>
<dbReference type="STRING" id="29495.EA26_02090"/>
<proteinExistence type="predicted"/>
<gene>
    <name evidence="2" type="ORF">EA26_02090</name>
</gene>
<feature type="transmembrane region" description="Helical" evidence="1">
    <location>
        <begin position="12"/>
        <end position="33"/>
    </location>
</feature>
<keyword evidence="1" id="KW-0812">Transmembrane</keyword>